<protein>
    <submittedName>
        <fullName evidence="5">Protein argonaute-3</fullName>
    </submittedName>
</protein>
<dbReference type="SMART" id="SM00950">
    <property type="entry name" value="Piwi"/>
    <property type="match status" value="1"/>
</dbReference>
<feature type="domain" description="Piwi" evidence="3">
    <location>
        <begin position="550"/>
        <end position="836"/>
    </location>
</feature>
<feature type="domain" description="PAZ" evidence="2">
    <location>
        <begin position="272"/>
        <end position="385"/>
    </location>
</feature>
<sequence length="850" mass="95903">MNPVQPMGRGALILQTLRRLDENRAGVSTESSEEPPKPRGRAALLQKLRCLNVGSLGPVTSSTVSQEVVLEHETEPDNSLQTASIVEKFDAVTPVTSYKGSVGKSINISANYIRLTIDQDKGAYEYDCTFEPDVDSKHARIKIINANIAALGGVKMFDGSRILYLPIKMKNIKTVFTSPHPLSGEMITLSIIYKKTLRIGQCIQMFNVLFKRVMSALKLSRIGRNYYDTPSSKLIPQHRLEILPGYAIAVDEYEGGLMVCLDTQHRVLRTITVLEHMRDIQRENREGFREALKKSLLGSVVITKYNNRTYVIDDILWDLNPQGKFKNSQGNDISFVEYYAKQHGLHVTDLNQPLLLNVKKRKVNMKDELIDMNICLIPEFCNLTGLTDFMRSDFNVMKDVAAYTRITAHQRMAALRKYLNNIKSCPEAVKILGDWGLTLADGTIDLNARLLPPQMIMFGNNQPYQCDFKADWSGALSKNKVVGPIDLYDWVIIYTQRDAKVAQEFATNMCRLGSNIGCNITTPKLYSIPNDRTNNYIQAITKLYNDNVQCMVFICPTARDDLYSSIKKMTLCQKPVASQVILSKNLNNIKKVRTVTLKIALQINCKLGGSLWSVKIPVTSWMVCGIDTYHSAGSKVSVGALVSSTNSIFTSYYTTCIRQEKELSDALKVPFARSLLMYRQRTGIYPTQIIIYRDGVGDGQFDHVKRYELSQYLKALDDLKITETKLCLIVVQKRLNTRLISNDSVGNPPSGTIVDECIISKNNSDFYLVPQNVNQGTATPCHYTVLYDDAKLKPDHVQMLTYKLCHMYYNWSGTIKVPAPCQYAHKAAWLIGQYLGKDPNEVLNDKLYYL</sequence>
<comment type="similarity">
    <text evidence="1">Belongs to the argonaute family.</text>
</comment>
<keyword evidence="4" id="KW-1185">Reference proteome</keyword>
<accession>A0ABM1MZI1</accession>
<dbReference type="PANTHER" id="PTHR22891">
    <property type="entry name" value="EUKARYOTIC TRANSLATION INITIATION FACTOR 2C"/>
    <property type="match status" value="1"/>
</dbReference>
<dbReference type="InterPro" id="IPR036085">
    <property type="entry name" value="PAZ_dom_sf"/>
</dbReference>
<dbReference type="InterPro" id="IPR003100">
    <property type="entry name" value="PAZ_dom"/>
</dbReference>
<name>A0ABM1MZI1_NICVS</name>
<dbReference type="InterPro" id="IPR012337">
    <property type="entry name" value="RNaseH-like_sf"/>
</dbReference>
<dbReference type="Pfam" id="PF02171">
    <property type="entry name" value="Piwi"/>
    <property type="match status" value="1"/>
</dbReference>
<dbReference type="SUPFAM" id="SSF101690">
    <property type="entry name" value="PAZ domain"/>
    <property type="match status" value="1"/>
</dbReference>
<dbReference type="CDD" id="cd02845">
    <property type="entry name" value="PAZ_piwi_like"/>
    <property type="match status" value="1"/>
</dbReference>
<evidence type="ECO:0000313" key="4">
    <source>
        <dbReference type="Proteomes" id="UP000695000"/>
    </source>
</evidence>
<gene>
    <name evidence="5" type="primary">LOC108565177</name>
</gene>
<reference evidence="5" key="1">
    <citation type="submission" date="2025-08" db="UniProtKB">
        <authorList>
            <consortium name="RefSeq"/>
        </authorList>
    </citation>
    <scope>IDENTIFICATION</scope>
    <source>
        <tissue evidence="5">Whole Larva</tissue>
    </source>
</reference>
<dbReference type="SUPFAM" id="SSF53098">
    <property type="entry name" value="Ribonuclease H-like"/>
    <property type="match status" value="1"/>
</dbReference>
<dbReference type="CDD" id="cd04658">
    <property type="entry name" value="Piwi_piwi-like_Euk"/>
    <property type="match status" value="1"/>
</dbReference>
<dbReference type="Pfam" id="PF02170">
    <property type="entry name" value="PAZ"/>
    <property type="match status" value="1"/>
</dbReference>
<dbReference type="Pfam" id="PF23278">
    <property type="entry name" value="Piwi_N"/>
    <property type="match status" value="1"/>
</dbReference>
<dbReference type="InterPro" id="IPR036397">
    <property type="entry name" value="RNaseH_sf"/>
</dbReference>
<dbReference type="SMART" id="SM00949">
    <property type="entry name" value="PAZ"/>
    <property type="match status" value="1"/>
</dbReference>
<evidence type="ECO:0000259" key="2">
    <source>
        <dbReference type="PROSITE" id="PS50821"/>
    </source>
</evidence>
<organism evidence="4 5">
    <name type="scientific">Nicrophorus vespilloides</name>
    <name type="common">Boreal carrion beetle</name>
    <dbReference type="NCBI Taxonomy" id="110193"/>
    <lineage>
        <taxon>Eukaryota</taxon>
        <taxon>Metazoa</taxon>
        <taxon>Ecdysozoa</taxon>
        <taxon>Arthropoda</taxon>
        <taxon>Hexapoda</taxon>
        <taxon>Insecta</taxon>
        <taxon>Pterygota</taxon>
        <taxon>Neoptera</taxon>
        <taxon>Endopterygota</taxon>
        <taxon>Coleoptera</taxon>
        <taxon>Polyphaga</taxon>
        <taxon>Staphyliniformia</taxon>
        <taxon>Silphidae</taxon>
        <taxon>Nicrophorinae</taxon>
        <taxon>Nicrophorus</taxon>
    </lineage>
</organism>
<dbReference type="Proteomes" id="UP000695000">
    <property type="component" value="Unplaced"/>
</dbReference>
<dbReference type="Gene3D" id="3.30.420.10">
    <property type="entry name" value="Ribonuclease H-like superfamily/Ribonuclease H"/>
    <property type="match status" value="1"/>
</dbReference>
<dbReference type="PROSITE" id="PS50821">
    <property type="entry name" value="PAZ"/>
    <property type="match status" value="1"/>
</dbReference>
<evidence type="ECO:0000313" key="5">
    <source>
        <dbReference type="RefSeq" id="XP_017779981.1"/>
    </source>
</evidence>
<dbReference type="InterPro" id="IPR003165">
    <property type="entry name" value="Piwi"/>
</dbReference>
<proteinExistence type="inferred from homology"/>
<dbReference type="Gene3D" id="3.40.50.2300">
    <property type="match status" value="1"/>
</dbReference>
<evidence type="ECO:0000259" key="3">
    <source>
        <dbReference type="PROSITE" id="PS50822"/>
    </source>
</evidence>
<evidence type="ECO:0000256" key="1">
    <source>
        <dbReference type="RuleBase" id="RU361178"/>
    </source>
</evidence>
<dbReference type="PROSITE" id="PS50822">
    <property type="entry name" value="PIWI"/>
    <property type="match status" value="1"/>
</dbReference>
<dbReference type="GeneID" id="108565177"/>
<dbReference type="Gene3D" id="2.170.260.10">
    <property type="entry name" value="paz domain"/>
    <property type="match status" value="1"/>
</dbReference>
<dbReference type="RefSeq" id="XP_017779981.1">
    <property type="nucleotide sequence ID" value="XM_017924492.1"/>
</dbReference>